<reference evidence="2" key="1">
    <citation type="submission" date="2016-10" db="EMBL/GenBank/DDBJ databases">
        <authorList>
            <person name="de Groot N.N."/>
        </authorList>
    </citation>
    <scope>NUCLEOTIDE SEQUENCE [LARGE SCALE GENOMIC DNA]</scope>
    <source>
        <strain evidence="2">JCM 15604</strain>
    </source>
</reference>
<name>A0A1I5YNV3_9GAMM</name>
<reference evidence="3" key="2">
    <citation type="submission" date="2016-10" db="EMBL/GenBank/DDBJ databases">
        <authorList>
            <person name="Varghese N."/>
            <person name="Submissions S."/>
        </authorList>
    </citation>
    <scope>NUCLEOTIDE SEQUENCE [LARGE SCALE GENOMIC DNA]</scope>
    <source>
        <strain evidence="3">JCM 15604</strain>
    </source>
</reference>
<sequence>MAGDNVTHIIEGSGPPATVPSALQLHYIDVDTRRLYMSVGTSHEGDWVQLAPVPLHESDTNDAIGLWRDVVLDWQPPAMFEELQITIDEFFYGGHRADITLRFDGAAGLLFGGVLGRPVMCNLPVSRPYPNGAQVEMPAGSSFIQVRGTASGLTIDIRPMAAV</sequence>
<dbReference type="AlphaFoldDB" id="A0A1I5YNV3"/>
<dbReference type="EMBL" id="FOXK01000015">
    <property type="protein sequence ID" value="SFQ45908.1"/>
    <property type="molecule type" value="Genomic_DNA"/>
</dbReference>
<dbReference type="Proteomes" id="UP000182025">
    <property type="component" value="Unassembled WGS sequence"/>
</dbReference>
<organism evidence="2 3">
    <name type="scientific">Ectopseudomonas toyotomiensis</name>
    <dbReference type="NCBI Taxonomy" id="554344"/>
    <lineage>
        <taxon>Bacteria</taxon>
        <taxon>Pseudomonadati</taxon>
        <taxon>Pseudomonadota</taxon>
        <taxon>Gammaproteobacteria</taxon>
        <taxon>Pseudomonadales</taxon>
        <taxon>Pseudomonadaceae</taxon>
        <taxon>Ectopseudomonas</taxon>
    </lineage>
</organism>
<gene>
    <name evidence="1" type="ORF">SAMN05216177_109247</name>
    <name evidence="2" type="ORF">SAMN05216177_11529</name>
</gene>
<evidence type="ECO:0000313" key="1">
    <source>
        <dbReference type="EMBL" id="SFQ24865.1"/>
    </source>
</evidence>
<evidence type="ECO:0000313" key="3">
    <source>
        <dbReference type="Proteomes" id="UP000182025"/>
    </source>
</evidence>
<dbReference type="EMBL" id="FOXK01000009">
    <property type="protein sequence ID" value="SFQ24865.1"/>
    <property type="molecule type" value="Genomic_DNA"/>
</dbReference>
<accession>A0A1I5YNV3</accession>
<protein>
    <submittedName>
        <fullName evidence="2">Uncharacterized protein</fullName>
    </submittedName>
</protein>
<evidence type="ECO:0000313" key="2">
    <source>
        <dbReference type="EMBL" id="SFQ45908.1"/>
    </source>
</evidence>
<keyword evidence="3" id="KW-1185">Reference proteome</keyword>
<proteinExistence type="predicted"/>
<dbReference type="RefSeq" id="WP_074917522.1">
    <property type="nucleotide sequence ID" value="NZ_FOXK01000009.1"/>
</dbReference>